<sequence length="108" mass="11475">MQAANAIYVAAGATMIDESPELIAEIDVARDLHLSDSTAKWSSNTGVILNLGTTQIVTAVPLDDPPLESGAYLTLAPFTNADVSNSGVFWRCTAFGFDTQLLPSWCVL</sequence>
<evidence type="ECO:0000313" key="1">
    <source>
        <dbReference type="EMBL" id="AIT10326.1"/>
    </source>
</evidence>
<keyword evidence="2" id="KW-1185">Reference proteome</keyword>
<dbReference type="STRING" id="1547445.LO80_07825"/>
<name>A0A097ERY0_9GAMM</name>
<dbReference type="EMBL" id="CP009574">
    <property type="protein sequence ID" value="AIT10326.1"/>
    <property type="molecule type" value="Genomic_DNA"/>
</dbReference>
<protein>
    <submittedName>
        <fullName evidence="1">Pilus assembly protein</fullName>
    </submittedName>
</protein>
<proteinExistence type="predicted"/>
<organism evidence="1 2">
    <name type="scientific">Candidatus Francisella endociliophora</name>
    <dbReference type="NCBI Taxonomy" id="653937"/>
    <lineage>
        <taxon>Bacteria</taxon>
        <taxon>Pseudomonadati</taxon>
        <taxon>Pseudomonadota</taxon>
        <taxon>Gammaproteobacteria</taxon>
        <taxon>Thiotrichales</taxon>
        <taxon>Francisellaceae</taxon>
        <taxon>Francisella</taxon>
    </lineage>
</organism>
<dbReference type="KEGG" id="frf:LO80_07825"/>
<dbReference type="AlphaFoldDB" id="A0A097ERY0"/>
<dbReference type="HOGENOM" id="CLU_2219275_0_0_6"/>
<dbReference type="Proteomes" id="UP000029672">
    <property type="component" value="Chromosome"/>
</dbReference>
<evidence type="ECO:0000313" key="2">
    <source>
        <dbReference type="Proteomes" id="UP000029672"/>
    </source>
</evidence>
<gene>
    <name evidence="1" type="ORF">LO80_07825</name>
</gene>
<accession>A0A097ERY0</accession>
<reference evidence="1 2" key="1">
    <citation type="submission" date="2014-10" db="EMBL/GenBank/DDBJ databases">
        <title>Whole genome sequence of Francisella endociliophora strain FSC1006, isolated from a laboratory culture of the marine ciliate Euplotes raikovi.</title>
        <authorList>
            <person name="Granberg M."/>
            <person name="Backman S."/>
            <person name="Lundmark E."/>
            <person name="Nilsson E."/>
            <person name="Karlsson E."/>
            <person name="Thelaus J."/>
            <person name="Ohrman C."/>
            <person name="Larkeryd A."/>
            <person name="Stenberg P."/>
        </authorList>
    </citation>
    <scope>NUCLEOTIDE SEQUENCE [LARGE SCALE GENOMIC DNA]</scope>
    <source>
        <strain evidence="1 2">FSC1006</strain>
    </source>
</reference>